<evidence type="ECO:0000256" key="10">
    <source>
        <dbReference type="ARBA" id="ARBA00044969"/>
    </source>
</evidence>
<keyword evidence="3" id="KW-0235">DNA replication</keyword>
<keyword evidence="8" id="KW-0238">DNA-binding</keyword>
<reference evidence="13" key="1">
    <citation type="submission" date="2020-01" db="EMBL/GenBank/DDBJ databases">
        <authorList>
            <person name="Meier V. D."/>
            <person name="Meier V D."/>
        </authorList>
    </citation>
    <scope>NUCLEOTIDE SEQUENCE</scope>
    <source>
        <strain evidence="13">HLG_WM_MAG_12</strain>
    </source>
</reference>
<evidence type="ECO:0000256" key="11">
    <source>
        <dbReference type="ARBA" id="ARBA00048954"/>
    </source>
</evidence>
<dbReference type="GO" id="GO:0043139">
    <property type="term" value="F:5'-3' DNA helicase activity"/>
    <property type="evidence" value="ECO:0007669"/>
    <property type="project" value="UniProtKB-EC"/>
</dbReference>
<evidence type="ECO:0000256" key="2">
    <source>
        <dbReference type="ARBA" id="ARBA00022515"/>
    </source>
</evidence>
<dbReference type="Pfam" id="PF03796">
    <property type="entry name" value="DnaB_C"/>
    <property type="match status" value="1"/>
</dbReference>
<keyword evidence="5 13" id="KW-0378">Hydrolase</keyword>
<organism evidence="13">
    <name type="scientific">uncultured Campylobacterales bacterium</name>
    <dbReference type="NCBI Taxonomy" id="352960"/>
    <lineage>
        <taxon>Bacteria</taxon>
        <taxon>Pseudomonadati</taxon>
        <taxon>Campylobacterota</taxon>
        <taxon>Epsilonproteobacteria</taxon>
        <taxon>Campylobacterales</taxon>
        <taxon>environmental samples</taxon>
    </lineage>
</organism>
<gene>
    <name evidence="13" type="ORF">HELGO_WM31671</name>
</gene>
<dbReference type="InterPro" id="IPR036185">
    <property type="entry name" value="DNA_heli_DnaB-like_N_sf"/>
</dbReference>
<evidence type="ECO:0000256" key="5">
    <source>
        <dbReference type="ARBA" id="ARBA00022801"/>
    </source>
</evidence>
<keyword evidence="7" id="KW-0067">ATP-binding</keyword>
<dbReference type="GO" id="GO:0016787">
    <property type="term" value="F:hydrolase activity"/>
    <property type="evidence" value="ECO:0007669"/>
    <property type="project" value="UniProtKB-KW"/>
</dbReference>
<evidence type="ECO:0000256" key="8">
    <source>
        <dbReference type="ARBA" id="ARBA00023125"/>
    </source>
</evidence>
<dbReference type="GO" id="GO:0006269">
    <property type="term" value="P:DNA replication, synthesis of primer"/>
    <property type="evidence" value="ECO:0007669"/>
    <property type="project" value="UniProtKB-KW"/>
</dbReference>
<dbReference type="Pfam" id="PF00772">
    <property type="entry name" value="DnaB"/>
    <property type="match status" value="1"/>
</dbReference>
<dbReference type="PANTHER" id="PTHR30153:SF2">
    <property type="entry name" value="REPLICATIVE DNA HELICASE"/>
    <property type="match status" value="1"/>
</dbReference>
<keyword evidence="4" id="KW-0547">Nucleotide-binding</keyword>
<dbReference type="EC" id="5.6.2.3" evidence="10"/>
<feature type="non-terminal residue" evidence="13">
    <location>
        <position position="313"/>
    </location>
</feature>
<keyword evidence="2" id="KW-0639">Primosome</keyword>
<dbReference type="AlphaFoldDB" id="A0A6S6SGW6"/>
<evidence type="ECO:0000256" key="7">
    <source>
        <dbReference type="ARBA" id="ARBA00022840"/>
    </source>
</evidence>
<accession>A0A6S6SGW6</accession>
<dbReference type="GO" id="GO:0005524">
    <property type="term" value="F:ATP binding"/>
    <property type="evidence" value="ECO:0007669"/>
    <property type="project" value="UniProtKB-KW"/>
</dbReference>
<comment type="similarity">
    <text evidence="1">Belongs to the helicase family. DnaB subfamily.</text>
</comment>
<dbReference type="InterPro" id="IPR007693">
    <property type="entry name" value="DNA_helicase_DnaB-like_N"/>
</dbReference>
<name>A0A6S6SGW6_9BACT</name>
<dbReference type="SUPFAM" id="SSF48024">
    <property type="entry name" value="N-terminal domain of DnaB helicase"/>
    <property type="match status" value="1"/>
</dbReference>
<dbReference type="GO" id="GO:0005829">
    <property type="term" value="C:cytosol"/>
    <property type="evidence" value="ECO:0007669"/>
    <property type="project" value="TreeGrafter"/>
</dbReference>
<dbReference type="Gene3D" id="3.40.50.300">
    <property type="entry name" value="P-loop containing nucleotide triphosphate hydrolases"/>
    <property type="match status" value="1"/>
</dbReference>
<dbReference type="Gene3D" id="1.10.860.10">
    <property type="entry name" value="DNAb Helicase, Chain A"/>
    <property type="match status" value="1"/>
</dbReference>
<evidence type="ECO:0000259" key="12">
    <source>
        <dbReference type="PROSITE" id="PS51199"/>
    </source>
</evidence>
<evidence type="ECO:0000256" key="6">
    <source>
        <dbReference type="ARBA" id="ARBA00022806"/>
    </source>
</evidence>
<proteinExistence type="inferred from homology"/>
<dbReference type="SUPFAM" id="SSF52540">
    <property type="entry name" value="P-loop containing nucleoside triphosphate hydrolases"/>
    <property type="match status" value="1"/>
</dbReference>
<evidence type="ECO:0000313" key="13">
    <source>
        <dbReference type="EMBL" id="CAA6804204.1"/>
    </source>
</evidence>
<dbReference type="EMBL" id="CACVAW010000011">
    <property type="protein sequence ID" value="CAA6804204.1"/>
    <property type="molecule type" value="Genomic_DNA"/>
</dbReference>
<dbReference type="PANTHER" id="PTHR30153">
    <property type="entry name" value="REPLICATIVE DNA HELICASE DNAB"/>
    <property type="match status" value="1"/>
</dbReference>
<dbReference type="InterPro" id="IPR016136">
    <property type="entry name" value="DNA_helicase_N/primase_C"/>
</dbReference>
<keyword evidence="9" id="KW-0413">Isomerase</keyword>
<feature type="domain" description="SF4 helicase" evidence="12">
    <location>
        <begin position="168"/>
        <end position="313"/>
    </location>
</feature>
<comment type="catalytic activity">
    <reaction evidence="11">
        <text>ATP + H2O = ADP + phosphate + H(+)</text>
        <dbReference type="Rhea" id="RHEA:13065"/>
        <dbReference type="ChEBI" id="CHEBI:15377"/>
        <dbReference type="ChEBI" id="CHEBI:15378"/>
        <dbReference type="ChEBI" id="CHEBI:30616"/>
        <dbReference type="ChEBI" id="CHEBI:43474"/>
        <dbReference type="ChEBI" id="CHEBI:456216"/>
        <dbReference type="EC" id="5.6.2.3"/>
    </reaction>
</comment>
<dbReference type="GO" id="GO:1990077">
    <property type="term" value="C:primosome complex"/>
    <property type="evidence" value="ECO:0007669"/>
    <property type="project" value="UniProtKB-KW"/>
</dbReference>
<evidence type="ECO:0000256" key="1">
    <source>
        <dbReference type="ARBA" id="ARBA00008428"/>
    </source>
</evidence>
<protein>
    <recommendedName>
        <fullName evidence="10">DNA 5'-3' helicase</fullName>
        <ecNumber evidence="10">5.6.2.3</ecNumber>
    </recommendedName>
</protein>
<dbReference type="InterPro" id="IPR027417">
    <property type="entry name" value="P-loop_NTPase"/>
</dbReference>
<sequence length="313" mass="35426">MTDFHNTNIERALLSSILFDPSIFEDVAAILNSDDFYLQVHKDIFSAMLTCERQELPLDEEFISKELRKSKKFDEDTIIDIISTNAISNVSAYTKEIKEYSVKRGLLTFANQIKEIVADESEDSKHSLDTIQQYIYKLSQNSSRKEFRESEEIALSTLEKIKEMKARGNTILTGIDTGFFELNKLSTGFNKGDLVIVAARPAMGKTAIVLNMVQQSLDDGNGVAFFSLEMPGEQLFLRLLSAKTSIPLQRLKVGDLGDEEWSRLSDAATTISNQNLFVDDNGMIDIHHIRSKLRKLKLKNPDIKMAVIDYLQL</sequence>
<keyword evidence="6 13" id="KW-0347">Helicase</keyword>
<dbReference type="GO" id="GO:0003677">
    <property type="term" value="F:DNA binding"/>
    <property type="evidence" value="ECO:0007669"/>
    <property type="project" value="UniProtKB-KW"/>
</dbReference>
<dbReference type="PROSITE" id="PS51199">
    <property type="entry name" value="SF4_HELICASE"/>
    <property type="match status" value="1"/>
</dbReference>
<evidence type="ECO:0000256" key="4">
    <source>
        <dbReference type="ARBA" id="ARBA00022741"/>
    </source>
</evidence>
<dbReference type="InterPro" id="IPR007694">
    <property type="entry name" value="DNA_helicase_DnaB-like_C"/>
</dbReference>
<evidence type="ECO:0000256" key="3">
    <source>
        <dbReference type="ARBA" id="ARBA00022705"/>
    </source>
</evidence>
<evidence type="ECO:0000256" key="9">
    <source>
        <dbReference type="ARBA" id="ARBA00023235"/>
    </source>
</evidence>